<dbReference type="InterPro" id="IPR029063">
    <property type="entry name" value="SAM-dependent_MTases_sf"/>
</dbReference>
<dbReference type="Proteomes" id="UP000064201">
    <property type="component" value="Chromosome"/>
</dbReference>
<evidence type="ECO:0000256" key="3">
    <source>
        <dbReference type="ARBA" id="ARBA00022679"/>
    </source>
</evidence>
<dbReference type="SUPFAM" id="SSF53335">
    <property type="entry name" value="S-adenosyl-L-methionine-dependent methyltransferases"/>
    <property type="match status" value="1"/>
</dbReference>
<dbReference type="EMBL" id="CP011367">
    <property type="protein sequence ID" value="AKJ95231.1"/>
    <property type="molecule type" value="Genomic_DNA"/>
</dbReference>
<dbReference type="Pfam" id="PF05724">
    <property type="entry name" value="TPMT"/>
    <property type="match status" value="1"/>
</dbReference>
<name>A0A0G3G8U1_9GAMM</name>
<dbReference type="PANTHER" id="PTHR32183">
    <property type="match status" value="1"/>
</dbReference>
<dbReference type="AlphaFoldDB" id="A0A0G3G8U1"/>
<evidence type="ECO:0000313" key="6">
    <source>
        <dbReference type="Proteomes" id="UP000064201"/>
    </source>
</evidence>
<keyword evidence="3 5" id="KW-0808">Transferase</keyword>
<dbReference type="GO" id="GO:0008757">
    <property type="term" value="F:S-adenosylmethionine-dependent methyltransferase activity"/>
    <property type="evidence" value="ECO:0007669"/>
    <property type="project" value="InterPro"/>
</dbReference>
<organism evidence="5 6">
    <name type="scientific">Thioalkalivibrio versutus</name>
    <dbReference type="NCBI Taxonomy" id="106634"/>
    <lineage>
        <taxon>Bacteria</taxon>
        <taxon>Pseudomonadati</taxon>
        <taxon>Pseudomonadota</taxon>
        <taxon>Gammaproteobacteria</taxon>
        <taxon>Chromatiales</taxon>
        <taxon>Ectothiorhodospiraceae</taxon>
        <taxon>Thioalkalivibrio</taxon>
    </lineage>
</organism>
<proteinExistence type="predicted"/>
<keyword evidence="2 5" id="KW-0489">Methyltransferase</keyword>
<dbReference type="OrthoDB" id="189743at2"/>
<dbReference type="InterPro" id="IPR008854">
    <property type="entry name" value="TPMT"/>
</dbReference>
<accession>A0A0G3G8U1</accession>
<keyword evidence="4" id="KW-0949">S-adenosyl-L-methionine</keyword>
<keyword evidence="1" id="KW-0597">Phosphoprotein</keyword>
<evidence type="ECO:0000256" key="2">
    <source>
        <dbReference type="ARBA" id="ARBA00022603"/>
    </source>
</evidence>
<dbReference type="CDD" id="cd02440">
    <property type="entry name" value="AdoMet_MTases"/>
    <property type="match status" value="1"/>
</dbReference>
<dbReference type="GO" id="GO:0032259">
    <property type="term" value="P:methylation"/>
    <property type="evidence" value="ECO:0007669"/>
    <property type="project" value="UniProtKB-KW"/>
</dbReference>
<dbReference type="STRING" id="106634.TVD_07580"/>
<gene>
    <name evidence="5" type="ORF">TVD_07580</name>
</gene>
<sequence length="206" mass="22716">MPISEGSPVDSEVLDAETDWEARYQAGSTRWDRGAPSPSLERWLEVTALGPGSRIVVPGCGFGHEVPALASRGFRVIGLDVAPTPVGHLRRELAQAGLEAEVVQADMLAWQPEGPVDGIYDQTSLCALAPEQWSAYEAKLHGWLREGGELFACFMQTGREGGPPYHCAVPTMRQLFPADRWGWQDEVGRTDHTNGKYEQLFSLIRR</sequence>
<protein>
    <submittedName>
        <fullName evidence="5">Thiopurine S-methyltransferase</fullName>
    </submittedName>
</protein>
<evidence type="ECO:0000256" key="4">
    <source>
        <dbReference type="ARBA" id="ARBA00022691"/>
    </source>
</evidence>
<evidence type="ECO:0000313" key="5">
    <source>
        <dbReference type="EMBL" id="AKJ95231.1"/>
    </source>
</evidence>
<dbReference type="RefSeq" id="WP_018169911.1">
    <property type="nucleotide sequence ID" value="NZ_CP011367.1"/>
</dbReference>
<reference evidence="5 6" key="1">
    <citation type="submission" date="2015-04" db="EMBL/GenBank/DDBJ databases">
        <title>Complete Sequence for the Genome of the Thioalkalivibrio versutus D301.</title>
        <authorList>
            <person name="Mu T."/>
            <person name="Zhou J."/>
            <person name="Xu X."/>
        </authorList>
    </citation>
    <scope>NUCLEOTIDE SEQUENCE [LARGE SCALE GENOMIC DNA]</scope>
    <source>
        <strain evidence="5 6">D301</strain>
    </source>
</reference>
<dbReference type="PATRIC" id="fig|106634.4.peg.1545"/>
<dbReference type="Gene3D" id="3.40.50.150">
    <property type="entry name" value="Vaccinia Virus protein VP39"/>
    <property type="match status" value="1"/>
</dbReference>
<keyword evidence="6" id="KW-1185">Reference proteome</keyword>
<dbReference type="PROSITE" id="PS51585">
    <property type="entry name" value="SAM_MT_TPMT"/>
    <property type="match status" value="1"/>
</dbReference>
<evidence type="ECO:0000256" key="1">
    <source>
        <dbReference type="ARBA" id="ARBA00022553"/>
    </source>
</evidence>
<dbReference type="KEGG" id="tvr:TVD_07580"/>
<dbReference type="PANTHER" id="PTHR32183:SF6">
    <property type="entry name" value="CYSTEINE SULFINATE DESULFINASE_CYSTEINE DESULFURASE AND RELATED ENZYMES"/>
    <property type="match status" value="1"/>
</dbReference>